<name>A0ABD7SS85_VIBCL</name>
<dbReference type="AlphaFoldDB" id="A0ABD7SS85"/>
<organism evidence="1 2">
    <name type="scientific">Vibrio cholerae</name>
    <dbReference type="NCBI Taxonomy" id="666"/>
    <lineage>
        <taxon>Bacteria</taxon>
        <taxon>Pseudomonadati</taxon>
        <taxon>Pseudomonadota</taxon>
        <taxon>Gammaproteobacteria</taxon>
        <taxon>Vibrionales</taxon>
        <taxon>Vibrionaceae</taxon>
        <taxon>Vibrio</taxon>
    </lineage>
</organism>
<dbReference type="Proteomes" id="UP000323819">
    <property type="component" value="Unassembled WGS sequence"/>
</dbReference>
<accession>A0ABD7SS85</accession>
<gene>
    <name evidence="1" type="ORF">FXF03_02250</name>
</gene>
<proteinExistence type="predicted"/>
<dbReference type="EMBL" id="VSIJ01000005">
    <property type="protein sequence ID" value="TXX67423.1"/>
    <property type="molecule type" value="Genomic_DNA"/>
</dbReference>
<sequence length="85" mass="9703">MINQHDPVVIPFKQLKHGAIYQLKSHEDETFIEARCNICPSGEEVWFTDKNGKCHSGSPVKLIRNSDSTFINHDCLPEADDDYLD</sequence>
<dbReference type="RefSeq" id="WP_148500095.1">
    <property type="nucleotide sequence ID" value="NZ_JAYDBU010000005.1"/>
</dbReference>
<reference evidence="1 2" key="1">
    <citation type="submission" date="2019-06" db="EMBL/GenBank/DDBJ databases">
        <title>Vibrio cholerae phylogeny based on whole-genome sequencing reveals genetic diversity and population strucutre.</title>
        <authorList>
            <person name="Zhiqiu Y."/>
            <person name="Bin L."/>
            <person name="Lingyan J."/>
        </authorList>
    </citation>
    <scope>NUCLEOTIDE SEQUENCE [LARGE SCALE GENOMIC DNA]</scope>
    <source>
        <strain evidence="1 2">N2814</strain>
    </source>
</reference>
<comment type="caution">
    <text evidence="1">The sequence shown here is derived from an EMBL/GenBank/DDBJ whole genome shotgun (WGS) entry which is preliminary data.</text>
</comment>
<protein>
    <submittedName>
        <fullName evidence="1">Uncharacterized protein</fullName>
    </submittedName>
</protein>
<evidence type="ECO:0000313" key="2">
    <source>
        <dbReference type="Proteomes" id="UP000323819"/>
    </source>
</evidence>
<evidence type="ECO:0000313" key="1">
    <source>
        <dbReference type="EMBL" id="TXX67423.1"/>
    </source>
</evidence>